<dbReference type="AlphaFoldDB" id="A0ABD1R1C2"/>
<comment type="caution">
    <text evidence="2">The sequence shown here is derived from an EMBL/GenBank/DDBJ whole genome shotgun (WGS) entry which is preliminary data.</text>
</comment>
<gene>
    <name evidence="2" type="ORF">Adt_34788</name>
</gene>
<keyword evidence="3" id="KW-1185">Reference proteome</keyword>
<feature type="compositionally biased region" description="Basic and acidic residues" evidence="1">
    <location>
        <begin position="98"/>
        <end position="109"/>
    </location>
</feature>
<organism evidence="2 3">
    <name type="scientific">Abeliophyllum distichum</name>
    <dbReference type="NCBI Taxonomy" id="126358"/>
    <lineage>
        <taxon>Eukaryota</taxon>
        <taxon>Viridiplantae</taxon>
        <taxon>Streptophyta</taxon>
        <taxon>Embryophyta</taxon>
        <taxon>Tracheophyta</taxon>
        <taxon>Spermatophyta</taxon>
        <taxon>Magnoliopsida</taxon>
        <taxon>eudicotyledons</taxon>
        <taxon>Gunneridae</taxon>
        <taxon>Pentapetalae</taxon>
        <taxon>asterids</taxon>
        <taxon>lamiids</taxon>
        <taxon>Lamiales</taxon>
        <taxon>Oleaceae</taxon>
        <taxon>Forsythieae</taxon>
        <taxon>Abeliophyllum</taxon>
    </lineage>
</organism>
<feature type="region of interest" description="Disordered" evidence="1">
    <location>
        <begin position="76"/>
        <end position="109"/>
    </location>
</feature>
<evidence type="ECO:0000313" key="3">
    <source>
        <dbReference type="Proteomes" id="UP001604336"/>
    </source>
</evidence>
<feature type="compositionally biased region" description="Basic residues" evidence="1">
    <location>
        <begin position="76"/>
        <end position="87"/>
    </location>
</feature>
<evidence type="ECO:0000256" key="1">
    <source>
        <dbReference type="SAM" id="MobiDB-lite"/>
    </source>
</evidence>
<dbReference type="Proteomes" id="UP001604336">
    <property type="component" value="Unassembled WGS sequence"/>
</dbReference>
<dbReference type="EMBL" id="JBFOLK010000010">
    <property type="protein sequence ID" value="KAL2481822.1"/>
    <property type="molecule type" value="Genomic_DNA"/>
</dbReference>
<proteinExistence type="predicted"/>
<evidence type="ECO:0000313" key="2">
    <source>
        <dbReference type="EMBL" id="KAL2481822.1"/>
    </source>
</evidence>
<reference evidence="3" key="1">
    <citation type="submission" date="2024-07" db="EMBL/GenBank/DDBJ databases">
        <title>Two chromosome-level genome assemblies of Korean endemic species Abeliophyllum distichum and Forsythia ovata (Oleaceae).</title>
        <authorList>
            <person name="Jang H."/>
        </authorList>
    </citation>
    <scope>NUCLEOTIDE SEQUENCE [LARGE SCALE GENOMIC DNA]</scope>
</reference>
<accession>A0ABD1R1C2</accession>
<protein>
    <submittedName>
        <fullName evidence="2">TF-B3 domain-containing protein</fullName>
    </submittedName>
</protein>
<sequence>MFNPSLHRNFSFPPFSTILTLKIAIFHKGIPQHQTMFNINPFQIVDTNGKRLVRLGSSATKEAMKKRMAYQRLYYPHHHRHHSHHNQHQNQTNVDQDEERRKIKIVEER</sequence>
<name>A0ABD1R1C2_9LAMI</name>